<keyword evidence="4" id="KW-0813">Transport</keyword>
<reference evidence="7" key="1">
    <citation type="submission" date="2020-05" db="EMBL/GenBank/DDBJ databases">
        <title>Phylogenomic resolution of chytrid fungi.</title>
        <authorList>
            <person name="Stajich J.E."/>
            <person name="Amses K."/>
            <person name="Simmons R."/>
            <person name="Seto K."/>
            <person name="Myers J."/>
            <person name="Bonds A."/>
            <person name="Quandt C.A."/>
            <person name="Barry K."/>
            <person name="Liu P."/>
            <person name="Grigoriev I."/>
            <person name="Longcore J.E."/>
            <person name="James T.Y."/>
        </authorList>
    </citation>
    <scope>NUCLEOTIDE SEQUENCE</scope>
    <source>
        <strain evidence="7">JEL0379</strain>
    </source>
</reference>
<comment type="similarity">
    <text evidence="4">Belongs to the copper transporter (Ctr) (TC 1.A.56) family. SLC31A subfamily.</text>
</comment>
<dbReference type="Proteomes" id="UP001212152">
    <property type="component" value="Unassembled WGS sequence"/>
</dbReference>
<feature type="compositionally biased region" description="Low complexity" evidence="5">
    <location>
        <begin position="357"/>
        <end position="367"/>
    </location>
</feature>
<gene>
    <name evidence="7" type="ORF">HDU87_008614</name>
</gene>
<evidence type="ECO:0000256" key="4">
    <source>
        <dbReference type="RuleBase" id="RU367022"/>
    </source>
</evidence>
<keyword evidence="6" id="KW-0732">Signal</keyword>
<evidence type="ECO:0000313" key="8">
    <source>
        <dbReference type="Proteomes" id="UP001212152"/>
    </source>
</evidence>
<keyword evidence="4" id="KW-0406">Ion transport</keyword>
<dbReference type="Pfam" id="PF04145">
    <property type="entry name" value="Ctr"/>
    <property type="match status" value="1"/>
</dbReference>
<keyword evidence="8" id="KW-1185">Reference proteome</keyword>
<sequence length="384" mass="40443">MRRPALLSFACAPYWLLILVLALRFVGNSRVAAAPVALSPASVYHDRTASNLHSDLHRLTPPGDAQGNVDRSDLFADSEPQVAAPPTPTPPRQRQGKKQIPPPVTTVYVMVVDAPQPTVLPTDQPQQQQRQGKIDDAALSAVTAGAAATATTATTESTATSAPTSQPTMRTFLNTDNSNIALPLPTSTPLTPAQYAAAWICTAVLAYLAAVQCALASKLFPSATTGAGSFGRNDGGGDSRPTSISFAPDTTNNNSNNHTTVTNNIPHHKFKSFISESSVGGLQPPPSPSPPTLLWRIARSIAYMLYKGFATAVFYALVVVAATLNVGLLCAIVVGAMLGAFTTEMCRTARRSKDSPAAAANNNNTTTRRGRSVDEEYTPYLIGG</sequence>
<name>A0AAD5XQ19_9FUNG</name>
<feature type="compositionally biased region" description="Polar residues" evidence="5">
    <location>
        <begin position="240"/>
        <end position="249"/>
    </location>
</feature>
<dbReference type="AlphaFoldDB" id="A0AAD5XQ19"/>
<organism evidence="7 8">
    <name type="scientific">Geranomyces variabilis</name>
    <dbReference type="NCBI Taxonomy" id="109894"/>
    <lineage>
        <taxon>Eukaryota</taxon>
        <taxon>Fungi</taxon>
        <taxon>Fungi incertae sedis</taxon>
        <taxon>Chytridiomycota</taxon>
        <taxon>Chytridiomycota incertae sedis</taxon>
        <taxon>Chytridiomycetes</taxon>
        <taxon>Spizellomycetales</taxon>
        <taxon>Powellomycetaceae</taxon>
        <taxon>Geranomyces</taxon>
    </lineage>
</organism>
<comment type="caution">
    <text evidence="7">The sequence shown here is derived from an EMBL/GenBank/DDBJ whole genome shotgun (WGS) entry which is preliminary data.</text>
</comment>
<dbReference type="GO" id="GO:0016020">
    <property type="term" value="C:membrane"/>
    <property type="evidence" value="ECO:0007669"/>
    <property type="project" value="UniProtKB-SubCell"/>
</dbReference>
<dbReference type="GO" id="GO:0005375">
    <property type="term" value="F:copper ion transmembrane transporter activity"/>
    <property type="evidence" value="ECO:0007669"/>
    <property type="project" value="UniProtKB-UniRule"/>
</dbReference>
<evidence type="ECO:0000256" key="1">
    <source>
        <dbReference type="ARBA" id="ARBA00022692"/>
    </source>
</evidence>
<feature type="transmembrane region" description="Helical" evidence="4">
    <location>
        <begin position="313"/>
        <end position="341"/>
    </location>
</feature>
<dbReference type="EMBL" id="JADGJQ010000009">
    <property type="protein sequence ID" value="KAJ3182450.1"/>
    <property type="molecule type" value="Genomic_DNA"/>
</dbReference>
<keyword evidence="2 4" id="KW-1133">Transmembrane helix</keyword>
<dbReference type="InterPro" id="IPR007274">
    <property type="entry name" value="Cop_transporter"/>
</dbReference>
<feature type="region of interest" description="Disordered" evidence="5">
    <location>
        <begin position="227"/>
        <end position="255"/>
    </location>
</feature>
<accession>A0AAD5XQ19</accession>
<evidence type="ECO:0000256" key="5">
    <source>
        <dbReference type="SAM" id="MobiDB-lite"/>
    </source>
</evidence>
<feature type="region of interest" description="Disordered" evidence="5">
    <location>
        <begin position="352"/>
        <end position="371"/>
    </location>
</feature>
<evidence type="ECO:0000256" key="3">
    <source>
        <dbReference type="ARBA" id="ARBA00023136"/>
    </source>
</evidence>
<keyword evidence="4" id="KW-0186">Copper</keyword>
<evidence type="ECO:0000256" key="6">
    <source>
        <dbReference type="SAM" id="SignalP"/>
    </source>
</evidence>
<protein>
    <recommendedName>
        <fullName evidence="4">Copper transport protein</fullName>
    </recommendedName>
</protein>
<evidence type="ECO:0000256" key="2">
    <source>
        <dbReference type="ARBA" id="ARBA00022989"/>
    </source>
</evidence>
<keyword evidence="3 4" id="KW-0472">Membrane</keyword>
<keyword evidence="1 4" id="KW-0812">Transmembrane</keyword>
<feature type="compositionally biased region" description="Low complexity" evidence="5">
    <location>
        <begin position="148"/>
        <end position="165"/>
    </location>
</feature>
<feature type="signal peptide" evidence="6">
    <location>
        <begin position="1"/>
        <end position="22"/>
    </location>
</feature>
<proteinExistence type="inferred from homology"/>
<feature type="chain" id="PRO_5041977983" description="Copper transport protein" evidence="6">
    <location>
        <begin position="23"/>
        <end position="384"/>
    </location>
</feature>
<feature type="region of interest" description="Disordered" evidence="5">
    <location>
        <begin position="148"/>
        <end position="169"/>
    </location>
</feature>
<feature type="region of interest" description="Disordered" evidence="5">
    <location>
        <begin position="79"/>
        <end position="102"/>
    </location>
</feature>
<keyword evidence="4" id="KW-0187">Copper transport</keyword>
<comment type="subcellular location">
    <subcellularLocation>
        <location evidence="4">Membrane</location>
        <topology evidence="4">Multi-pass membrane protein</topology>
    </subcellularLocation>
</comment>
<evidence type="ECO:0000313" key="7">
    <source>
        <dbReference type="EMBL" id="KAJ3182450.1"/>
    </source>
</evidence>